<dbReference type="Pfam" id="PF01547">
    <property type="entry name" value="SBP_bac_1"/>
    <property type="match status" value="1"/>
</dbReference>
<dbReference type="AlphaFoldDB" id="A0A6N4VBE2"/>
<sequence length="449" mass="47930">MRITQWPTSGRSDRTGVRYPLVSAAIALLAVLALALAGCAGSGGPEQESGDAATASGDVPTDISGTVRILMENVPDTDIVQSMVADFNAEYPDVTIDIESLTYDQMRDKLVSSFQSSDANYDLIVVDNPWMVDFANAGFLQSLDSRIDSTPDYDAADFFTPLTDITTVDGVRYAVPFYNYALGYLYNTADLTAANQQVPTNLDELVATSKALTTPERAGIAMQPQRGYKIFEEWGNWLFAAGGSIYDSEGNVTLDTPEAKRALEAYIDTYTTAAPANSLNWSMDEAQRSVSANQSASMINYNWQLPALNEPGSGPAAGNIKLAPIPGGKQVLGSWSWAIPTNSAAPDAAWAFVSWLTAKPNDVVRTEKGGAAIRQSTLQNPAVLEGRYGADYYRTVEQLLANSAPLSQGPSGEEMIQAVGTELNEAVAGTKSVEDALAAAQAEAERIQG</sequence>
<reference evidence="4 5" key="1">
    <citation type="journal article" date="2019" name="Emerg. Microbes Infect.">
        <title>Comprehensive subspecies identification of 175 nontuberculous mycobacteria species based on 7547 genomic profiles.</title>
        <authorList>
            <person name="Matsumoto Y."/>
            <person name="Kinjo T."/>
            <person name="Motooka D."/>
            <person name="Nabeya D."/>
            <person name="Jung N."/>
            <person name="Uechi K."/>
            <person name="Horii T."/>
            <person name="Iida T."/>
            <person name="Fujita J."/>
            <person name="Nakamura S."/>
        </authorList>
    </citation>
    <scope>NUCLEOTIDE SEQUENCE [LARGE SCALE GENOMIC DNA]</scope>
    <source>
        <strain evidence="4 5">JCM 12603</strain>
    </source>
</reference>
<dbReference type="Gene3D" id="3.40.190.10">
    <property type="entry name" value="Periplasmic binding protein-like II"/>
    <property type="match status" value="2"/>
</dbReference>
<dbReference type="InterPro" id="IPR006059">
    <property type="entry name" value="SBP"/>
</dbReference>
<dbReference type="PANTHER" id="PTHR43649:SF34">
    <property type="entry name" value="ABC TRANSPORTER PERIPLASMIC-BINDING PROTEIN YCJN-RELATED"/>
    <property type="match status" value="1"/>
</dbReference>
<gene>
    <name evidence="4" type="ORF">MPOR_29470</name>
</gene>
<dbReference type="CDD" id="cd13585">
    <property type="entry name" value="PBP2_TMBP_like"/>
    <property type="match status" value="1"/>
</dbReference>
<accession>A0A6N4VBE2</accession>
<protein>
    <submittedName>
        <fullName evidence="4">ABC transporter substrate-binding protein</fullName>
    </submittedName>
</protein>
<comment type="similarity">
    <text evidence="1">Belongs to the bacterial solute-binding protein 1 family.</text>
</comment>
<evidence type="ECO:0000256" key="3">
    <source>
        <dbReference type="ARBA" id="ARBA00022729"/>
    </source>
</evidence>
<name>A0A6N4VBE2_9MYCO</name>
<keyword evidence="2" id="KW-0813">Transport</keyword>
<evidence type="ECO:0000313" key="4">
    <source>
        <dbReference type="EMBL" id="BBX51921.1"/>
    </source>
</evidence>
<proteinExistence type="inferred from homology"/>
<dbReference type="EMBL" id="AP022570">
    <property type="protein sequence ID" value="BBX51921.1"/>
    <property type="molecule type" value="Genomic_DNA"/>
</dbReference>
<dbReference type="PANTHER" id="PTHR43649">
    <property type="entry name" value="ARABINOSE-BINDING PROTEIN-RELATED"/>
    <property type="match status" value="1"/>
</dbReference>
<dbReference type="InterPro" id="IPR050490">
    <property type="entry name" value="Bact_solute-bd_prot1"/>
</dbReference>
<keyword evidence="3" id="KW-0732">Signal</keyword>
<dbReference type="RefSeq" id="WP_163674909.1">
    <property type="nucleotide sequence ID" value="NZ_AP022570.1"/>
</dbReference>
<evidence type="ECO:0000256" key="1">
    <source>
        <dbReference type="ARBA" id="ARBA00008520"/>
    </source>
</evidence>
<evidence type="ECO:0000256" key="2">
    <source>
        <dbReference type="ARBA" id="ARBA00022448"/>
    </source>
</evidence>
<dbReference type="SUPFAM" id="SSF53850">
    <property type="entry name" value="Periplasmic binding protein-like II"/>
    <property type="match status" value="1"/>
</dbReference>
<dbReference type="KEGG" id="mpof:MPOR_29470"/>
<organism evidence="4 5">
    <name type="scientific">Mycolicibacterium poriferae</name>
    <dbReference type="NCBI Taxonomy" id="39694"/>
    <lineage>
        <taxon>Bacteria</taxon>
        <taxon>Bacillati</taxon>
        <taxon>Actinomycetota</taxon>
        <taxon>Actinomycetes</taxon>
        <taxon>Mycobacteriales</taxon>
        <taxon>Mycobacteriaceae</taxon>
        <taxon>Mycolicibacterium</taxon>
    </lineage>
</organism>
<dbReference type="Proteomes" id="UP000466785">
    <property type="component" value="Chromosome"/>
</dbReference>
<evidence type="ECO:0000313" key="5">
    <source>
        <dbReference type="Proteomes" id="UP000466785"/>
    </source>
</evidence>
<keyword evidence="5" id="KW-1185">Reference proteome</keyword>